<sequence length="53" mass="6249">MYFPSKLDFLDDVGYTQIEHMLNLADTIPGWRCLERDTVSFLLNRSRRTVVKS</sequence>
<proteinExistence type="predicted"/>
<comment type="caution">
    <text evidence="1">The sequence shown here is derived from an EMBL/GenBank/DDBJ whole genome shotgun (WGS) entry which is preliminary data.</text>
</comment>
<organism evidence="1 2">
    <name type="scientific">Desulfosporosinus metallidurans</name>
    <dbReference type="NCBI Taxonomy" id="1888891"/>
    <lineage>
        <taxon>Bacteria</taxon>
        <taxon>Bacillati</taxon>
        <taxon>Bacillota</taxon>
        <taxon>Clostridia</taxon>
        <taxon>Eubacteriales</taxon>
        <taxon>Desulfitobacteriaceae</taxon>
        <taxon>Desulfosporosinus</taxon>
    </lineage>
</organism>
<evidence type="ECO:0000313" key="2">
    <source>
        <dbReference type="Proteomes" id="UP000186102"/>
    </source>
</evidence>
<evidence type="ECO:0000313" key="1">
    <source>
        <dbReference type="EMBL" id="OLN25995.1"/>
    </source>
</evidence>
<dbReference type="AlphaFoldDB" id="A0A1Q8QFB2"/>
<dbReference type="EMBL" id="MLBF01000091">
    <property type="protein sequence ID" value="OLN25995.1"/>
    <property type="molecule type" value="Genomic_DNA"/>
</dbReference>
<accession>A0A1Q8QFB2</accession>
<gene>
    <name evidence="1" type="ORF">DSOL_5163</name>
</gene>
<name>A0A1Q8QFB2_9FIRM</name>
<protein>
    <submittedName>
        <fullName evidence="1">Uncharacterized protein</fullName>
    </submittedName>
</protein>
<reference evidence="1 2" key="1">
    <citation type="submission" date="2016-09" db="EMBL/GenBank/DDBJ databases">
        <title>Complete genome of Desulfosporosinus sp. OL.</title>
        <authorList>
            <person name="Mardanov A."/>
            <person name="Beletsky A."/>
            <person name="Panova A."/>
            <person name="Karnachuk O."/>
            <person name="Ravin N."/>
        </authorList>
    </citation>
    <scope>NUCLEOTIDE SEQUENCE [LARGE SCALE GENOMIC DNA]</scope>
    <source>
        <strain evidence="1 2">OL</strain>
    </source>
</reference>
<dbReference type="Proteomes" id="UP000186102">
    <property type="component" value="Unassembled WGS sequence"/>
</dbReference>
<dbReference type="STRING" id="1888891.DSOL_5163"/>
<keyword evidence="2" id="KW-1185">Reference proteome</keyword>